<dbReference type="Pfam" id="PF00249">
    <property type="entry name" value="Myb_DNA-binding"/>
    <property type="match status" value="2"/>
</dbReference>
<dbReference type="SMART" id="SM00717">
    <property type="entry name" value="SANT"/>
    <property type="match status" value="2"/>
</dbReference>
<dbReference type="PANTHER" id="PTHR45614:SF100">
    <property type="entry name" value="MYB TRANSCRIPTION FACTOR"/>
    <property type="match status" value="1"/>
</dbReference>
<dbReference type="AlphaFoldDB" id="A0A834WXR3"/>
<dbReference type="InterPro" id="IPR050560">
    <property type="entry name" value="MYB_TF"/>
</dbReference>
<sequence>MPRSSNGETRKSCNRGHWRPAEDERLKQLVEQYGPQNWNFIAEHLDGRSVVFEPPRSRTTASRVLSVTPSNGLYSTRDSKLTRNGVLSPIQSVGTGGISHRTCSGKSCRLRWYNQLDPNIVKRPFTEEEEEMLLSLHKVKGNKWAAISRFLPGRTDNAVKNHFHVLMARRKRDHFTLFGERRSHEIPNNHIPISNPNPMKNFKSQDTRNMSIFGIPSIGKVVPLPYNRFSSSSSNSTFNYYNGQRIEDSSNSNQSKKLGEKHFLAFSELPNKEEGQGERLNGGSSNNVSFIDFLGVGI</sequence>
<evidence type="ECO:0000313" key="5">
    <source>
        <dbReference type="EMBL" id="KAF7834147.1"/>
    </source>
</evidence>
<evidence type="ECO:0000259" key="4">
    <source>
        <dbReference type="PROSITE" id="PS51294"/>
    </source>
</evidence>
<evidence type="ECO:0000259" key="3">
    <source>
        <dbReference type="PROSITE" id="PS50090"/>
    </source>
</evidence>
<feature type="domain" description="HTH myb-type" evidence="4">
    <location>
        <begin position="10"/>
        <end position="49"/>
    </location>
</feature>
<gene>
    <name evidence="5" type="ORF">G2W53_009006</name>
</gene>
<keyword evidence="6" id="KW-1185">Reference proteome</keyword>
<feature type="domain" description="HTH myb-type" evidence="4">
    <location>
        <begin position="117"/>
        <end position="171"/>
    </location>
</feature>
<evidence type="ECO:0000256" key="2">
    <source>
        <dbReference type="ARBA" id="ARBA00023242"/>
    </source>
</evidence>
<protein>
    <submittedName>
        <fullName evidence="5">Myb-related protein A-like</fullName>
    </submittedName>
</protein>
<dbReference type="SUPFAM" id="SSF46689">
    <property type="entry name" value="Homeodomain-like"/>
    <property type="match status" value="2"/>
</dbReference>
<proteinExistence type="predicted"/>
<name>A0A834WXR3_9FABA</name>
<feature type="domain" description="Myb-like" evidence="3">
    <location>
        <begin position="117"/>
        <end position="167"/>
    </location>
</feature>
<dbReference type="GO" id="GO:0005634">
    <property type="term" value="C:nucleus"/>
    <property type="evidence" value="ECO:0007669"/>
    <property type="project" value="UniProtKB-SubCell"/>
</dbReference>
<dbReference type="PANTHER" id="PTHR45614">
    <property type="entry name" value="MYB PROTEIN-RELATED"/>
    <property type="match status" value="1"/>
</dbReference>
<dbReference type="PROSITE" id="PS51294">
    <property type="entry name" value="HTH_MYB"/>
    <property type="match status" value="2"/>
</dbReference>
<dbReference type="InterPro" id="IPR009057">
    <property type="entry name" value="Homeodomain-like_sf"/>
</dbReference>
<organism evidence="5 6">
    <name type="scientific">Senna tora</name>
    <dbReference type="NCBI Taxonomy" id="362788"/>
    <lineage>
        <taxon>Eukaryota</taxon>
        <taxon>Viridiplantae</taxon>
        <taxon>Streptophyta</taxon>
        <taxon>Embryophyta</taxon>
        <taxon>Tracheophyta</taxon>
        <taxon>Spermatophyta</taxon>
        <taxon>Magnoliopsida</taxon>
        <taxon>eudicotyledons</taxon>
        <taxon>Gunneridae</taxon>
        <taxon>Pentapetalae</taxon>
        <taxon>rosids</taxon>
        <taxon>fabids</taxon>
        <taxon>Fabales</taxon>
        <taxon>Fabaceae</taxon>
        <taxon>Caesalpinioideae</taxon>
        <taxon>Cassia clade</taxon>
        <taxon>Senna</taxon>
    </lineage>
</organism>
<feature type="domain" description="Myb-like" evidence="3">
    <location>
        <begin position="10"/>
        <end position="49"/>
    </location>
</feature>
<dbReference type="InterPro" id="IPR001005">
    <property type="entry name" value="SANT/Myb"/>
</dbReference>
<evidence type="ECO:0000313" key="6">
    <source>
        <dbReference type="Proteomes" id="UP000634136"/>
    </source>
</evidence>
<keyword evidence="2" id="KW-0539">Nucleus</keyword>
<reference evidence="5" key="1">
    <citation type="submission" date="2020-09" db="EMBL/GenBank/DDBJ databases">
        <title>Genome-Enabled Discovery of Anthraquinone Biosynthesis in Senna tora.</title>
        <authorList>
            <person name="Kang S.-H."/>
            <person name="Pandey R.P."/>
            <person name="Lee C.-M."/>
            <person name="Sim J.-S."/>
            <person name="Jeong J.-T."/>
            <person name="Choi B.-S."/>
            <person name="Jung M."/>
            <person name="Ginzburg D."/>
            <person name="Zhao K."/>
            <person name="Won S.Y."/>
            <person name="Oh T.-J."/>
            <person name="Yu Y."/>
            <person name="Kim N.-H."/>
            <person name="Lee O.R."/>
            <person name="Lee T.-H."/>
            <person name="Bashyal P."/>
            <person name="Kim T.-S."/>
            <person name="Lee W.-H."/>
            <person name="Kawkins C."/>
            <person name="Kim C.-K."/>
            <person name="Kim J.S."/>
            <person name="Ahn B.O."/>
            <person name="Rhee S.Y."/>
            <person name="Sohng J.K."/>
        </authorList>
    </citation>
    <scope>NUCLEOTIDE SEQUENCE</scope>
    <source>
        <tissue evidence="5">Leaf</tissue>
    </source>
</reference>
<dbReference type="InterPro" id="IPR017930">
    <property type="entry name" value="Myb_dom"/>
</dbReference>
<dbReference type="EMBL" id="JAAIUW010000004">
    <property type="protein sequence ID" value="KAF7834147.1"/>
    <property type="molecule type" value="Genomic_DNA"/>
</dbReference>
<comment type="subcellular location">
    <subcellularLocation>
        <location evidence="1">Nucleus</location>
    </subcellularLocation>
</comment>
<accession>A0A834WXR3</accession>
<dbReference type="CDD" id="cd00167">
    <property type="entry name" value="SANT"/>
    <property type="match status" value="2"/>
</dbReference>
<dbReference type="PROSITE" id="PS50090">
    <property type="entry name" value="MYB_LIKE"/>
    <property type="match status" value="2"/>
</dbReference>
<evidence type="ECO:0000256" key="1">
    <source>
        <dbReference type="ARBA" id="ARBA00004123"/>
    </source>
</evidence>
<dbReference type="OrthoDB" id="1407199at2759"/>
<dbReference type="GO" id="GO:0000981">
    <property type="term" value="F:DNA-binding transcription factor activity, RNA polymerase II-specific"/>
    <property type="evidence" value="ECO:0007669"/>
    <property type="project" value="TreeGrafter"/>
</dbReference>
<dbReference type="GO" id="GO:0000978">
    <property type="term" value="F:RNA polymerase II cis-regulatory region sequence-specific DNA binding"/>
    <property type="evidence" value="ECO:0007669"/>
    <property type="project" value="TreeGrafter"/>
</dbReference>
<comment type="caution">
    <text evidence="5">The sequence shown here is derived from an EMBL/GenBank/DDBJ whole genome shotgun (WGS) entry which is preliminary data.</text>
</comment>
<dbReference type="Proteomes" id="UP000634136">
    <property type="component" value="Unassembled WGS sequence"/>
</dbReference>
<dbReference type="Gene3D" id="1.10.10.60">
    <property type="entry name" value="Homeodomain-like"/>
    <property type="match status" value="2"/>
</dbReference>